<proteinExistence type="predicted"/>
<sequence>MEISNAAYLQGSTSNAVPEEAASMETETVLADTVVLMAAKKRWRQPPWPPLPKQTKRWRLPPRQLLLKQERKRRQPRRYSLDGGNVFVPPLWIKPRPPVSP</sequence>
<dbReference type="AlphaFoldDB" id="A0A9K3KK81"/>
<dbReference type="EMBL" id="JAGRRH010000022">
    <property type="protein sequence ID" value="KAG7345233.1"/>
    <property type="molecule type" value="Genomic_DNA"/>
</dbReference>
<evidence type="ECO:0000313" key="2">
    <source>
        <dbReference type="EMBL" id="KAG7345233.1"/>
    </source>
</evidence>
<reference evidence="2" key="1">
    <citation type="journal article" date="2021" name="Sci. Rep.">
        <title>Diploid genomic architecture of Nitzschia inconspicua, an elite biomass production diatom.</title>
        <authorList>
            <person name="Oliver A."/>
            <person name="Podell S."/>
            <person name="Pinowska A."/>
            <person name="Traller J.C."/>
            <person name="Smith S.R."/>
            <person name="McClure R."/>
            <person name="Beliaev A."/>
            <person name="Bohutskyi P."/>
            <person name="Hill E.A."/>
            <person name="Rabines A."/>
            <person name="Zheng H."/>
            <person name="Allen L.Z."/>
            <person name="Kuo A."/>
            <person name="Grigoriev I.V."/>
            <person name="Allen A.E."/>
            <person name="Hazlebeck D."/>
            <person name="Allen E.E."/>
        </authorList>
    </citation>
    <scope>NUCLEOTIDE SEQUENCE</scope>
    <source>
        <strain evidence="2">Hildebrandi</strain>
    </source>
</reference>
<feature type="region of interest" description="Disordered" evidence="1">
    <location>
        <begin position="1"/>
        <end position="21"/>
    </location>
</feature>
<evidence type="ECO:0000313" key="3">
    <source>
        <dbReference type="Proteomes" id="UP000693970"/>
    </source>
</evidence>
<comment type="caution">
    <text evidence="2">The sequence shown here is derived from an EMBL/GenBank/DDBJ whole genome shotgun (WGS) entry which is preliminary data.</text>
</comment>
<keyword evidence="3" id="KW-1185">Reference proteome</keyword>
<reference evidence="2" key="2">
    <citation type="submission" date="2021-04" db="EMBL/GenBank/DDBJ databases">
        <authorList>
            <person name="Podell S."/>
        </authorList>
    </citation>
    <scope>NUCLEOTIDE SEQUENCE</scope>
    <source>
        <strain evidence="2">Hildebrandi</strain>
    </source>
</reference>
<protein>
    <submittedName>
        <fullName evidence="2">Uncharacterized protein</fullName>
    </submittedName>
</protein>
<dbReference type="Proteomes" id="UP000693970">
    <property type="component" value="Unassembled WGS sequence"/>
</dbReference>
<name>A0A9K3KK81_9STRA</name>
<accession>A0A9K3KK81</accession>
<gene>
    <name evidence="2" type="ORF">IV203_032764</name>
</gene>
<evidence type="ECO:0000256" key="1">
    <source>
        <dbReference type="SAM" id="MobiDB-lite"/>
    </source>
</evidence>
<organism evidence="2 3">
    <name type="scientific">Nitzschia inconspicua</name>
    <dbReference type="NCBI Taxonomy" id="303405"/>
    <lineage>
        <taxon>Eukaryota</taxon>
        <taxon>Sar</taxon>
        <taxon>Stramenopiles</taxon>
        <taxon>Ochrophyta</taxon>
        <taxon>Bacillariophyta</taxon>
        <taxon>Bacillariophyceae</taxon>
        <taxon>Bacillariophycidae</taxon>
        <taxon>Bacillariales</taxon>
        <taxon>Bacillariaceae</taxon>
        <taxon>Nitzschia</taxon>
    </lineage>
</organism>